<dbReference type="AlphaFoldDB" id="A0A1G5MVF9"/>
<keyword evidence="3" id="KW-0694">RNA-binding</keyword>
<proteinExistence type="predicted"/>
<dbReference type="InterPro" id="IPR009967">
    <property type="entry name" value="Flagellum_FlbT"/>
</dbReference>
<keyword evidence="1" id="KW-0678">Repressor</keyword>
<dbReference type="Proteomes" id="UP000199347">
    <property type="component" value="Unassembled WGS sequence"/>
</dbReference>
<name>A0A1G5MVF9_AFIMA</name>
<evidence type="ECO:0000256" key="3">
    <source>
        <dbReference type="ARBA" id="ARBA00022884"/>
    </source>
</evidence>
<gene>
    <name evidence="4" type="ORF">SAMN03080610_01048</name>
</gene>
<dbReference type="STRING" id="1120955.SAMN03080610_01048"/>
<keyword evidence="5" id="KW-1185">Reference proteome</keyword>
<evidence type="ECO:0000313" key="4">
    <source>
        <dbReference type="EMBL" id="SCZ28824.1"/>
    </source>
</evidence>
<dbReference type="PIRSF" id="PIRSF009533">
    <property type="entry name" value="FlbT"/>
    <property type="match status" value="1"/>
</dbReference>
<protein>
    <submittedName>
        <fullName evidence="4">Flagellar protein FlbT</fullName>
    </submittedName>
</protein>
<evidence type="ECO:0000256" key="2">
    <source>
        <dbReference type="ARBA" id="ARBA00022795"/>
    </source>
</evidence>
<keyword evidence="4" id="KW-0966">Cell projection</keyword>
<dbReference type="GO" id="GO:0006402">
    <property type="term" value="P:mRNA catabolic process"/>
    <property type="evidence" value="ECO:0007669"/>
    <property type="project" value="InterPro"/>
</dbReference>
<keyword evidence="4" id="KW-0969">Cilium</keyword>
<accession>A0A1G5MVF9</accession>
<dbReference type="RefSeq" id="WP_274605716.1">
    <property type="nucleotide sequence ID" value="NZ_FMVW01000002.1"/>
</dbReference>
<dbReference type="GO" id="GO:0048027">
    <property type="term" value="F:mRNA 5'-UTR binding"/>
    <property type="evidence" value="ECO:0007669"/>
    <property type="project" value="InterPro"/>
</dbReference>
<dbReference type="GO" id="GO:0044781">
    <property type="term" value="P:bacterial-type flagellum organization"/>
    <property type="evidence" value="ECO:0007669"/>
    <property type="project" value="UniProtKB-KW"/>
</dbReference>
<dbReference type="NCBIfam" id="NF001995">
    <property type="entry name" value="PRK00794.1-1"/>
    <property type="match status" value="1"/>
</dbReference>
<evidence type="ECO:0000256" key="1">
    <source>
        <dbReference type="ARBA" id="ARBA00022491"/>
    </source>
</evidence>
<keyword evidence="4" id="KW-0282">Flagellum</keyword>
<reference evidence="5" key="1">
    <citation type="submission" date="2016-10" db="EMBL/GenBank/DDBJ databases">
        <authorList>
            <person name="Varghese N."/>
            <person name="Submissions S."/>
        </authorList>
    </citation>
    <scope>NUCLEOTIDE SEQUENCE [LARGE SCALE GENOMIC DNA]</scope>
    <source>
        <strain evidence="5">DSM 2698</strain>
    </source>
</reference>
<dbReference type="Pfam" id="PF07378">
    <property type="entry name" value="FlbT"/>
    <property type="match status" value="1"/>
</dbReference>
<dbReference type="GO" id="GO:1902209">
    <property type="term" value="P:negative regulation of bacterial-type flagellum assembly"/>
    <property type="evidence" value="ECO:0007669"/>
    <property type="project" value="InterPro"/>
</dbReference>
<evidence type="ECO:0000313" key="5">
    <source>
        <dbReference type="Proteomes" id="UP000199347"/>
    </source>
</evidence>
<sequence length="136" mass="15416">MTMRISLRPGQRLFLNGAVIRVDHKVTFTLLNDATFLLDNHILQAHETTTPLRQLYFVIQTMLIDPDGATAARRLFVDMHMRLKTTFKNDAILKDLEGVAGLVDNGRSFEALRKLRNLFEAESRILESSEQAAFAA</sequence>
<keyword evidence="2" id="KW-1005">Bacterial flagellum biogenesis</keyword>
<dbReference type="EMBL" id="FMVW01000002">
    <property type="protein sequence ID" value="SCZ28824.1"/>
    <property type="molecule type" value="Genomic_DNA"/>
</dbReference>
<organism evidence="4 5">
    <name type="scientific">Afifella marina DSM 2698</name>
    <dbReference type="NCBI Taxonomy" id="1120955"/>
    <lineage>
        <taxon>Bacteria</taxon>
        <taxon>Pseudomonadati</taxon>
        <taxon>Pseudomonadota</taxon>
        <taxon>Alphaproteobacteria</taxon>
        <taxon>Hyphomicrobiales</taxon>
        <taxon>Afifellaceae</taxon>
        <taxon>Afifella</taxon>
    </lineage>
</organism>